<dbReference type="Proteomes" id="UP000807825">
    <property type="component" value="Unassembled WGS sequence"/>
</dbReference>
<feature type="domain" description="Amidohydrolase-related" evidence="2">
    <location>
        <begin position="3"/>
        <end position="309"/>
    </location>
</feature>
<proteinExistence type="predicted"/>
<reference evidence="3" key="1">
    <citation type="submission" date="2020-07" db="EMBL/GenBank/DDBJ databases">
        <title>Huge and variable diversity of episymbiotic CPR bacteria and DPANN archaea in groundwater ecosystems.</title>
        <authorList>
            <person name="He C.Y."/>
            <person name="Keren R."/>
            <person name="Whittaker M."/>
            <person name="Farag I.F."/>
            <person name="Doudna J."/>
            <person name="Cate J.H.D."/>
            <person name="Banfield J.F."/>
        </authorList>
    </citation>
    <scope>NUCLEOTIDE SEQUENCE</scope>
    <source>
        <strain evidence="3">NC_groundwater_1664_Pr3_B-0.1um_52_9</strain>
    </source>
</reference>
<sequence>MIIDVHRHLVAKDTVQGAYIKGASLSFSMMYRKAHNLDISPRDFVEKVVRPLLDPQADKVIEEMDAAGVDMTAIFPVDYGLIFGEAPMHIFDQNKLYAETAKRHQGRLMAFMAIDPRRKGALKHCEQAYHEWGMKGFKLHAGVGYMPDDPVCNWVYEKANEWNIPVMCHTGGAPSVGLHWENSRPAYFATAASRYPGVDFIFAHAGDLAWWQEAMQAAVWLPNVYLDLSLWQKPFKKMPPERFYQWLRHMIDMVGPDKLLFATDAPYPNLFCPLKDWVKVFESPKAEVKFTEEELKLILGGAARKVLKL</sequence>
<name>A0A9D6V6I1_9BACT</name>
<gene>
    <name evidence="3" type="ORF">HY912_23340</name>
</gene>
<dbReference type="InterPro" id="IPR006680">
    <property type="entry name" value="Amidohydro-rel"/>
</dbReference>
<protein>
    <submittedName>
        <fullName evidence="3">Amidohydrolase family protein</fullName>
    </submittedName>
</protein>
<dbReference type="InterPro" id="IPR032466">
    <property type="entry name" value="Metal_Hydrolase"/>
</dbReference>
<keyword evidence="1" id="KW-0456">Lyase</keyword>
<dbReference type="Pfam" id="PF04909">
    <property type="entry name" value="Amidohydro_2"/>
    <property type="match status" value="1"/>
</dbReference>
<dbReference type="Gene3D" id="3.20.20.140">
    <property type="entry name" value="Metal-dependent hydrolases"/>
    <property type="match status" value="1"/>
</dbReference>
<comment type="caution">
    <text evidence="3">The sequence shown here is derived from an EMBL/GenBank/DDBJ whole genome shotgun (WGS) entry which is preliminary data.</text>
</comment>
<dbReference type="EMBL" id="JACRDE010000607">
    <property type="protein sequence ID" value="MBI5252439.1"/>
    <property type="molecule type" value="Genomic_DNA"/>
</dbReference>
<dbReference type="GO" id="GO:0005737">
    <property type="term" value="C:cytoplasm"/>
    <property type="evidence" value="ECO:0007669"/>
    <property type="project" value="TreeGrafter"/>
</dbReference>
<dbReference type="GO" id="GO:0019748">
    <property type="term" value="P:secondary metabolic process"/>
    <property type="evidence" value="ECO:0007669"/>
    <property type="project" value="TreeGrafter"/>
</dbReference>
<dbReference type="GO" id="GO:0016787">
    <property type="term" value="F:hydrolase activity"/>
    <property type="evidence" value="ECO:0007669"/>
    <property type="project" value="InterPro"/>
</dbReference>
<evidence type="ECO:0000313" key="3">
    <source>
        <dbReference type="EMBL" id="MBI5252439.1"/>
    </source>
</evidence>
<accession>A0A9D6V6I1</accession>
<dbReference type="PANTHER" id="PTHR21240:SF28">
    <property type="entry name" value="ISO-OROTATE DECARBOXYLASE (EUROFUNG)"/>
    <property type="match status" value="1"/>
</dbReference>
<organism evidence="3 4">
    <name type="scientific">Desulfomonile tiedjei</name>
    <dbReference type="NCBI Taxonomy" id="2358"/>
    <lineage>
        <taxon>Bacteria</taxon>
        <taxon>Pseudomonadati</taxon>
        <taxon>Thermodesulfobacteriota</taxon>
        <taxon>Desulfomonilia</taxon>
        <taxon>Desulfomonilales</taxon>
        <taxon>Desulfomonilaceae</taxon>
        <taxon>Desulfomonile</taxon>
    </lineage>
</organism>
<evidence type="ECO:0000259" key="2">
    <source>
        <dbReference type="Pfam" id="PF04909"/>
    </source>
</evidence>
<dbReference type="SUPFAM" id="SSF51556">
    <property type="entry name" value="Metallo-dependent hydrolases"/>
    <property type="match status" value="1"/>
</dbReference>
<dbReference type="InterPro" id="IPR032465">
    <property type="entry name" value="ACMSD"/>
</dbReference>
<evidence type="ECO:0000256" key="1">
    <source>
        <dbReference type="ARBA" id="ARBA00023239"/>
    </source>
</evidence>
<evidence type="ECO:0000313" key="4">
    <source>
        <dbReference type="Proteomes" id="UP000807825"/>
    </source>
</evidence>
<dbReference type="PANTHER" id="PTHR21240">
    <property type="entry name" value="2-AMINO-3-CARBOXYLMUCONATE-6-SEMIALDEHYDE DECARBOXYLASE"/>
    <property type="match status" value="1"/>
</dbReference>
<dbReference type="GO" id="GO:0016831">
    <property type="term" value="F:carboxy-lyase activity"/>
    <property type="evidence" value="ECO:0007669"/>
    <property type="project" value="InterPro"/>
</dbReference>
<dbReference type="AlphaFoldDB" id="A0A9D6V6I1"/>